<evidence type="ECO:0000259" key="4">
    <source>
        <dbReference type="PROSITE" id="PS50075"/>
    </source>
</evidence>
<dbReference type="SMART" id="SM00823">
    <property type="entry name" value="PKS_PP"/>
    <property type="match status" value="1"/>
</dbReference>
<dbReference type="InterPro" id="IPR009081">
    <property type="entry name" value="PP-bd_ACP"/>
</dbReference>
<dbReference type="Gene3D" id="3.40.50.980">
    <property type="match status" value="2"/>
</dbReference>
<dbReference type="InterPro" id="IPR025110">
    <property type="entry name" value="AMP-bd_C"/>
</dbReference>
<dbReference type="SUPFAM" id="SSF56801">
    <property type="entry name" value="Acetyl-CoA synthetase-like"/>
    <property type="match status" value="1"/>
</dbReference>
<dbReference type="Gene3D" id="2.30.38.10">
    <property type="entry name" value="Luciferase, Domain 3"/>
    <property type="match status" value="1"/>
</dbReference>
<dbReference type="PANTHER" id="PTHR45527:SF1">
    <property type="entry name" value="FATTY ACID SYNTHASE"/>
    <property type="match status" value="1"/>
</dbReference>
<comment type="caution">
    <text evidence="5">The sequence shown here is derived from an EMBL/GenBank/DDBJ whole genome shotgun (WGS) entry which is preliminary data.</text>
</comment>
<dbReference type="PANTHER" id="PTHR45527">
    <property type="entry name" value="NONRIBOSOMAL PEPTIDE SYNTHETASE"/>
    <property type="match status" value="1"/>
</dbReference>
<dbReference type="AlphaFoldDB" id="A0A543JRP9"/>
<gene>
    <name evidence="5" type="ORF">FHX81_7906</name>
</gene>
<sequence>MGTRPKGCDMRTIPALFARQVAAVPRRTAVTGSGQRLSYAELDEASARLAHALGARGVRRGHVVAVHLARSPLLAVALLGILRAGACYLALDPNDPPERRAAVLADAGATVVLTEDDVLVDGPRGQDVEVDADDLAYIAYTSGSTGTPKGVCVPHRAVARLVDGPDFVTFTADDVVLQYAPIAFDASTLEVWGALLNGARLAVAPPGDLSPAEVADVVRAEGVTVAWLTAGLFHQVVDTAPADLKGVRQLIAGGDVLSPSHVDKAVALLPDTVLVNGYGPTENTTFTCCHPVRGRLTTATVPIGKPIRGGAVHLLDADLRPVPDGEVGELYAAGDGLARGYLDRPALTAERFLPDPGTPGGRMYRTGDLARRLPDGAYEFVGRADAQVKLRGFRVEPGEVEAALAAHPDVADAAVVAQPDRSGGKRLAAFYTTEGLVSAAELRRTLAAALPRYMVPATFSRLPALPLTPNGKVDRAALAATPVRARPDLDTDYRPPDGELEQWLARLWADVLEVDEVGVDDDFFELGGHSLLATMITTEIANERGTFVRARTFYENPTIAELAEHLDAAGGRR</sequence>
<organism evidence="5 6">
    <name type="scientific">Saccharothrix saharensis</name>
    <dbReference type="NCBI Taxonomy" id="571190"/>
    <lineage>
        <taxon>Bacteria</taxon>
        <taxon>Bacillati</taxon>
        <taxon>Actinomycetota</taxon>
        <taxon>Actinomycetes</taxon>
        <taxon>Pseudonocardiales</taxon>
        <taxon>Pseudonocardiaceae</taxon>
        <taxon>Saccharothrix</taxon>
    </lineage>
</organism>
<dbReference type="Gene3D" id="3.30.300.30">
    <property type="match status" value="1"/>
</dbReference>
<dbReference type="PROSITE" id="PS00455">
    <property type="entry name" value="AMP_BINDING"/>
    <property type="match status" value="1"/>
</dbReference>
<accession>A0A543JRP9</accession>
<dbReference type="GO" id="GO:0005737">
    <property type="term" value="C:cytoplasm"/>
    <property type="evidence" value="ECO:0007669"/>
    <property type="project" value="TreeGrafter"/>
</dbReference>
<dbReference type="NCBIfam" id="TIGR01733">
    <property type="entry name" value="AA-adenyl-dom"/>
    <property type="match status" value="1"/>
</dbReference>
<dbReference type="SUPFAM" id="SSF47336">
    <property type="entry name" value="ACP-like"/>
    <property type="match status" value="1"/>
</dbReference>
<evidence type="ECO:0000256" key="3">
    <source>
        <dbReference type="ARBA" id="ARBA00022553"/>
    </source>
</evidence>
<dbReference type="GO" id="GO:0043041">
    <property type="term" value="P:amino acid activation for nonribosomal peptide biosynthetic process"/>
    <property type="evidence" value="ECO:0007669"/>
    <property type="project" value="TreeGrafter"/>
</dbReference>
<dbReference type="Pfam" id="PF00501">
    <property type="entry name" value="AMP-binding"/>
    <property type="match status" value="1"/>
</dbReference>
<keyword evidence="3" id="KW-0597">Phosphoprotein</keyword>
<dbReference type="GO" id="GO:0044550">
    <property type="term" value="P:secondary metabolite biosynthetic process"/>
    <property type="evidence" value="ECO:0007669"/>
    <property type="project" value="TreeGrafter"/>
</dbReference>
<keyword evidence="6" id="KW-1185">Reference proteome</keyword>
<reference evidence="5 6" key="1">
    <citation type="submission" date="2019-06" db="EMBL/GenBank/DDBJ databases">
        <title>Sequencing the genomes of 1000 actinobacteria strains.</title>
        <authorList>
            <person name="Klenk H.-P."/>
        </authorList>
    </citation>
    <scope>NUCLEOTIDE SEQUENCE [LARGE SCALE GENOMIC DNA]</scope>
    <source>
        <strain evidence="5 6">DSM 45456</strain>
    </source>
</reference>
<dbReference type="PROSITE" id="PS50075">
    <property type="entry name" value="CARRIER"/>
    <property type="match status" value="1"/>
</dbReference>
<keyword evidence="2" id="KW-0596">Phosphopantetheine</keyword>
<evidence type="ECO:0000256" key="2">
    <source>
        <dbReference type="ARBA" id="ARBA00022450"/>
    </source>
</evidence>
<dbReference type="InterPro" id="IPR010071">
    <property type="entry name" value="AA_adenyl_dom"/>
</dbReference>
<dbReference type="InterPro" id="IPR000873">
    <property type="entry name" value="AMP-dep_synth/lig_dom"/>
</dbReference>
<dbReference type="Proteomes" id="UP000316628">
    <property type="component" value="Unassembled WGS sequence"/>
</dbReference>
<dbReference type="EMBL" id="VFPP01000001">
    <property type="protein sequence ID" value="TQM85425.1"/>
    <property type="molecule type" value="Genomic_DNA"/>
</dbReference>
<dbReference type="FunFam" id="1.10.1200.10:FF:000005">
    <property type="entry name" value="Nonribosomal peptide synthetase 1"/>
    <property type="match status" value="1"/>
</dbReference>
<protein>
    <submittedName>
        <fullName evidence="5">Amino acid adenylation domain-containing protein</fullName>
    </submittedName>
</protein>
<evidence type="ECO:0000313" key="5">
    <source>
        <dbReference type="EMBL" id="TQM85425.1"/>
    </source>
</evidence>
<name>A0A543JRP9_9PSEU</name>
<dbReference type="InterPro" id="IPR045851">
    <property type="entry name" value="AMP-bd_C_sf"/>
</dbReference>
<dbReference type="InterPro" id="IPR006162">
    <property type="entry name" value="Ppantetheine_attach_site"/>
</dbReference>
<dbReference type="InterPro" id="IPR029058">
    <property type="entry name" value="AB_hydrolase_fold"/>
</dbReference>
<dbReference type="Pfam" id="PF13193">
    <property type="entry name" value="AMP-binding_C"/>
    <property type="match status" value="1"/>
</dbReference>
<dbReference type="GO" id="GO:0031177">
    <property type="term" value="F:phosphopantetheine binding"/>
    <property type="evidence" value="ECO:0007669"/>
    <property type="project" value="InterPro"/>
</dbReference>
<evidence type="ECO:0000256" key="1">
    <source>
        <dbReference type="ARBA" id="ARBA00001957"/>
    </source>
</evidence>
<feature type="domain" description="Carrier" evidence="4">
    <location>
        <begin position="495"/>
        <end position="570"/>
    </location>
</feature>
<dbReference type="InterPro" id="IPR020845">
    <property type="entry name" value="AMP-binding_CS"/>
</dbReference>
<proteinExistence type="predicted"/>
<dbReference type="Pfam" id="PF00550">
    <property type="entry name" value="PP-binding"/>
    <property type="match status" value="1"/>
</dbReference>
<dbReference type="CDD" id="cd12117">
    <property type="entry name" value="A_NRPS_Srf_like"/>
    <property type="match status" value="1"/>
</dbReference>
<dbReference type="InterPro" id="IPR020806">
    <property type="entry name" value="PKS_PP-bd"/>
</dbReference>
<dbReference type="PROSITE" id="PS00012">
    <property type="entry name" value="PHOSPHOPANTETHEINE"/>
    <property type="match status" value="1"/>
</dbReference>
<comment type="cofactor">
    <cofactor evidence="1">
        <name>pantetheine 4'-phosphate</name>
        <dbReference type="ChEBI" id="CHEBI:47942"/>
    </cofactor>
</comment>
<evidence type="ECO:0000313" key="6">
    <source>
        <dbReference type="Proteomes" id="UP000316628"/>
    </source>
</evidence>
<dbReference type="Gene3D" id="3.40.50.1820">
    <property type="entry name" value="alpha/beta hydrolase"/>
    <property type="match status" value="1"/>
</dbReference>
<dbReference type="InterPro" id="IPR036736">
    <property type="entry name" value="ACP-like_sf"/>
</dbReference>